<gene>
    <name evidence="5" type="primary">rpmI</name>
    <name evidence="8" type="ORF">ANI02nite_11220</name>
</gene>
<dbReference type="PRINTS" id="PR00064">
    <property type="entry name" value="RIBOSOMALL35"/>
</dbReference>
<evidence type="ECO:0000313" key="9">
    <source>
        <dbReference type="Proteomes" id="UP000321635"/>
    </source>
</evidence>
<feature type="compositionally biased region" description="Basic residues" evidence="7">
    <location>
        <begin position="81"/>
        <end position="97"/>
    </location>
</feature>
<accession>A0A511X8I9</accession>
<dbReference type="InterPro" id="IPR037229">
    <property type="entry name" value="Ribosomal_bL35_sf"/>
</dbReference>
<organism evidence="8 9">
    <name type="scientific">Acetobacter nitrogenifigens DSM 23921 = NBRC 105050</name>
    <dbReference type="NCBI Taxonomy" id="1120919"/>
    <lineage>
        <taxon>Bacteria</taxon>
        <taxon>Pseudomonadati</taxon>
        <taxon>Pseudomonadota</taxon>
        <taxon>Alphaproteobacteria</taxon>
        <taxon>Acetobacterales</taxon>
        <taxon>Acetobacteraceae</taxon>
        <taxon>Acetobacter</taxon>
    </lineage>
</organism>
<dbReference type="EMBL" id="BJYF01000005">
    <property type="protein sequence ID" value="GEN59238.1"/>
    <property type="molecule type" value="Genomic_DNA"/>
</dbReference>
<dbReference type="NCBIfam" id="TIGR00001">
    <property type="entry name" value="rpmI_bact"/>
    <property type="match status" value="1"/>
</dbReference>
<keyword evidence="2 5" id="KW-0689">Ribosomal protein</keyword>
<dbReference type="Proteomes" id="UP000321635">
    <property type="component" value="Unassembled WGS sequence"/>
</dbReference>
<dbReference type="Pfam" id="PF01632">
    <property type="entry name" value="Ribosomal_L35p"/>
    <property type="match status" value="1"/>
</dbReference>
<dbReference type="FunFam" id="4.10.410.60:FF:000001">
    <property type="entry name" value="50S ribosomal protein L35"/>
    <property type="match status" value="1"/>
</dbReference>
<dbReference type="HAMAP" id="MF_00514">
    <property type="entry name" value="Ribosomal_bL35"/>
    <property type="match status" value="1"/>
</dbReference>
<name>A0A511X8I9_9PROT</name>
<dbReference type="Gene3D" id="4.10.410.60">
    <property type="match status" value="1"/>
</dbReference>
<evidence type="ECO:0000256" key="5">
    <source>
        <dbReference type="HAMAP-Rule" id="MF_00514"/>
    </source>
</evidence>
<dbReference type="GO" id="GO:0005840">
    <property type="term" value="C:ribosome"/>
    <property type="evidence" value="ECO:0007669"/>
    <property type="project" value="UniProtKB-KW"/>
</dbReference>
<dbReference type="InterPro" id="IPR001706">
    <property type="entry name" value="Ribosomal_bL35"/>
</dbReference>
<dbReference type="InterPro" id="IPR018265">
    <property type="entry name" value="Ribosomal_bL35_CS"/>
</dbReference>
<dbReference type="GO" id="GO:1990904">
    <property type="term" value="C:ribonucleoprotein complex"/>
    <property type="evidence" value="ECO:0007669"/>
    <property type="project" value="UniProtKB-KW"/>
</dbReference>
<evidence type="ECO:0000256" key="4">
    <source>
        <dbReference type="ARBA" id="ARBA00071664"/>
    </source>
</evidence>
<evidence type="ECO:0000256" key="6">
    <source>
        <dbReference type="RuleBase" id="RU000568"/>
    </source>
</evidence>
<keyword evidence="3 5" id="KW-0687">Ribonucleoprotein</keyword>
<reference evidence="8 9" key="1">
    <citation type="submission" date="2019-07" db="EMBL/GenBank/DDBJ databases">
        <title>Whole genome shotgun sequence of Acetobacter nitrogenifigens NBRC 105050.</title>
        <authorList>
            <person name="Hosoyama A."/>
            <person name="Uohara A."/>
            <person name="Ohji S."/>
            <person name="Ichikawa N."/>
        </authorList>
    </citation>
    <scope>NUCLEOTIDE SEQUENCE [LARGE SCALE GENOMIC DNA]</scope>
    <source>
        <strain evidence="8 9">NBRC 105050</strain>
    </source>
</reference>
<sequence>MSGSKRQRAKTGLETGTAVGYDRRSFTRPGLWGMPGRALPFRHAEGPFVKETEMPKMKTKSSVKKRFKITATGKVLCGPGNKRHGLINRPQKMKRTNRGPQTMTDMDAKTVKQWAPYGLA</sequence>
<dbReference type="InterPro" id="IPR021137">
    <property type="entry name" value="Ribosomal_bL35-like"/>
</dbReference>
<evidence type="ECO:0000256" key="2">
    <source>
        <dbReference type="ARBA" id="ARBA00022980"/>
    </source>
</evidence>
<evidence type="ECO:0000256" key="1">
    <source>
        <dbReference type="ARBA" id="ARBA00006598"/>
    </source>
</evidence>
<dbReference type="PROSITE" id="PS00936">
    <property type="entry name" value="RIBOSOMAL_L35"/>
    <property type="match status" value="1"/>
</dbReference>
<feature type="region of interest" description="Disordered" evidence="7">
    <location>
        <begin position="74"/>
        <end position="109"/>
    </location>
</feature>
<dbReference type="STRING" id="1120919.GCA_000429165_01883"/>
<comment type="similarity">
    <text evidence="1 5 6">Belongs to the bacterial ribosomal protein bL35 family.</text>
</comment>
<evidence type="ECO:0000256" key="3">
    <source>
        <dbReference type="ARBA" id="ARBA00023274"/>
    </source>
</evidence>
<dbReference type="GO" id="GO:0006412">
    <property type="term" value="P:translation"/>
    <property type="evidence" value="ECO:0007669"/>
    <property type="project" value="UniProtKB-UniRule"/>
</dbReference>
<dbReference type="SUPFAM" id="SSF143034">
    <property type="entry name" value="L35p-like"/>
    <property type="match status" value="1"/>
</dbReference>
<comment type="caution">
    <text evidence="8">The sequence shown here is derived from an EMBL/GenBank/DDBJ whole genome shotgun (WGS) entry which is preliminary data.</text>
</comment>
<keyword evidence="9" id="KW-1185">Reference proteome</keyword>
<evidence type="ECO:0000256" key="7">
    <source>
        <dbReference type="SAM" id="MobiDB-lite"/>
    </source>
</evidence>
<dbReference type="AlphaFoldDB" id="A0A511X8I9"/>
<protein>
    <recommendedName>
        <fullName evidence="4 5">Large ribosomal subunit protein bL35</fullName>
    </recommendedName>
</protein>
<proteinExistence type="inferred from homology"/>
<evidence type="ECO:0000313" key="8">
    <source>
        <dbReference type="EMBL" id="GEN59238.1"/>
    </source>
</evidence>
<dbReference type="GO" id="GO:0003735">
    <property type="term" value="F:structural constituent of ribosome"/>
    <property type="evidence" value="ECO:0007669"/>
    <property type="project" value="InterPro"/>
</dbReference>